<dbReference type="Proteomes" id="UP000034805">
    <property type="component" value="Unassembled WGS sequence"/>
</dbReference>
<gene>
    <name evidence="2" type="ORF">Z043_118722</name>
</gene>
<feature type="compositionally biased region" description="Basic and acidic residues" evidence="1">
    <location>
        <begin position="14"/>
        <end position="47"/>
    </location>
</feature>
<evidence type="ECO:0000313" key="3">
    <source>
        <dbReference type="Proteomes" id="UP000034805"/>
    </source>
</evidence>
<sequence length="67" mass="7547">MNPFLTSAYPKPCNPREFRETMDPRDPPERGDLRGRRDRMESQDPKDPMALQGKTDFPGIQASGGSP</sequence>
<protein>
    <submittedName>
        <fullName evidence="2">Uncharacterized protein</fullName>
    </submittedName>
</protein>
<dbReference type="AlphaFoldDB" id="A0A0P7UTZ4"/>
<dbReference type="EMBL" id="JARO02008191">
    <property type="protein sequence ID" value="KPP63042.1"/>
    <property type="molecule type" value="Genomic_DNA"/>
</dbReference>
<reference evidence="2 3" key="1">
    <citation type="submission" date="2015-08" db="EMBL/GenBank/DDBJ databases">
        <title>The genome of the Asian arowana (Scleropages formosus).</title>
        <authorList>
            <person name="Tan M.H."/>
            <person name="Gan H.M."/>
            <person name="Croft L.J."/>
            <person name="Austin C.M."/>
        </authorList>
    </citation>
    <scope>NUCLEOTIDE SEQUENCE [LARGE SCALE GENOMIC DNA]</scope>
    <source>
        <strain evidence="2">Aro1</strain>
    </source>
</reference>
<organism evidence="2 3">
    <name type="scientific">Scleropages formosus</name>
    <name type="common">Asian bonytongue</name>
    <name type="synonym">Osteoglossum formosum</name>
    <dbReference type="NCBI Taxonomy" id="113540"/>
    <lineage>
        <taxon>Eukaryota</taxon>
        <taxon>Metazoa</taxon>
        <taxon>Chordata</taxon>
        <taxon>Craniata</taxon>
        <taxon>Vertebrata</taxon>
        <taxon>Euteleostomi</taxon>
        <taxon>Actinopterygii</taxon>
        <taxon>Neopterygii</taxon>
        <taxon>Teleostei</taxon>
        <taxon>Osteoglossocephala</taxon>
        <taxon>Osteoglossomorpha</taxon>
        <taxon>Osteoglossiformes</taxon>
        <taxon>Osteoglossidae</taxon>
        <taxon>Scleropages</taxon>
    </lineage>
</organism>
<name>A0A0P7UTZ4_SCLFO</name>
<comment type="caution">
    <text evidence="2">The sequence shown here is derived from an EMBL/GenBank/DDBJ whole genome shotgun (WGS) entry which is preliminary data.</text>
</comment>
<proteinExistence type="predicted"/>
<feature type="region of interest" description="Disordered" evidence="1">
    <location>
        <begin position="1"/>
        <end position="67"/>
    </location>
</feature>
<accession>A0A0P7UTZ4</accession>
<evidence type="ECO:0000256" key="1">
    <source>
        <dbReference type="SAM" id="MobiDB-lite"/>
    </source>
</evidence>
<evidence type="ECO:0000313" key="2">
    <source>
        <dbReference type="EMBL" id="KPP63042.1"/>
    </source>
</evidence>